<protein>
    <submittedName>
        <fullName evidence="1">Uncharacterized protein</fullName>
    </submittedName>
</protein>
<gene>
    <name evidence="1" type="ORF">MSG28_015815</name>
</gene>
<dbReference type="EMBL" id="CM046129">
    <property type="protein sequence ID" value="KAI8433864.1"/>
    <property type="molecule type" value="Genomic_DNA"/>
</dbReference>
<proteinExistence type="predicted"/>
<keyword evidence="2" id="KW-1185">Reference proteome</keyword>
<accession>A0ACC0KBN1</accession>
<name>A0ACC0KBN1_CHOFU</name>
<dbReference type="Proteomes" id="UP001064048">
    <property type="component" value="Chromosome 29"/>
</dbReference>
<sequence>MFLNSDAYILSTLFLRTLVPRRKIYPEKDLSTRASPKGSREAQLPPLKILNKLPNRLNGKNGVKEEESSWYWDPAPQTGRQVEGDIEEQYKEKIRELQEELSSIKDRDTIDMRQDTEEELNRLREENKNLTSSLEDLDSQHQLAMERLLSLKKELQKNFEVLRQEHEDLKNTNEEYADEIKDLLFKIEKKDREIENIKGTKSDYDTLHQKYMNLERIHGLLRENAEKFQEENQELHEEVFKLQEEVTKLEHDIEIASKHSEVSESVPKHKYEALLKELNDLKDSRNSNHDHLDEVNIDDNAKSVIETLKRDLSDVRHKLAQKEDSDSQADNKMVKTEKIMQLYNKYVNFELPIDYVGEVPSTYDNIVVFKLESALKTLNSFKKDIDTLQHKLSEKNLNINHLQTQIDDLTSENDFLTNDLQHFERELEEMKKNNDFLISEITALKNTSKLEPIIETHEDNLAKLETELADSNRMNKTFESEIKRIEKELMAVQNEKSLLQTSLTDLKEKYTSMLSELDMFKTQTKAVEDLENNTIIENEEKLKKNADEIHELKTRLTAANAKIEQLSIDVHIIENEKVLLTQEVDNLNQTVVHKNDSHNLQEQKIHLQDNSTQSSELHITEKEKNESTARHELEKIRAEKARIQEELNASLQDSSSLRASIAKLTIEVDSLKQQEHNLLSEVGQLRYNNQVEAQNSKIFQETIEELKAKIIQQEVLNNELTELKKENNILAERKSQLETELSSTDSKIVHLEVGFEKLISDLGEKDTLIDLLHSTSAKKDEKLNNLTQSISELETKVIAKDDEIMRLQRSLTELNLTLNEASQQSNQSHEAILHEKEALSHQLVEINVELDRKSDHINMLNHKIEELENNKHQYKAIADEKDKEIKELRQSMIEVSDKIKNNENSTNADDYLILLKEKEHIQSQVDTLQNNITVKEQELAEAQAKCVQYEKACVEYKTILDNTTAEKNELINLVNMKHNESLQYHNEIQRLNHVLLEQSNEFKKVIDEKQHLTQINDSCQQCDNLRITLREKDEIILALNQNNSVFEKHKADLLNANETLKSLTEKCDSLEKNLEIQLDTVKQLTAEKIQLSEQHENAARELERLRRHLMETEENYTQELMTSEQKLAECQARLMHVEERAKQSSTVYTSNSIRANQEVETYKNQIKLLERQREEFQARLSESEDARSRSEAALTNLQVVLEQFQLDKERDVHAATEKIRNKMEDLRKENGGLQAEINRLNDKLQESLVGLQAATRLGDQLETKTAQINDLKEQAVVAEWFDLWPLKIVGSNPGSHLRVFRNSCANSHLKFTTCFTVKENNQDKVDKNLVKNLVLNYVMTAGNTANKTQVLRILSTVLDFNQSECAKLGLSKAPPTDSLAAEFVKFLQDESRPRAPLPSMMGLTRSTTPSSRKSSTIGPSPIPTELVGHRRNPSTGSNNLLFQNIDNIETSSQISIESDHRPPMDTGVNQTRNTEGAILKHVLKDM</sequence>
<reference evidence="1 2" key="1">
    <citation type="journal article" date="2022" name="Genome Biol. Evol.">
        <title>The Spruce Budworm Genome: Reconstructing the Evolutionary History of Antifreeze Proteins.</title>
        <authorList>
            <person name="Beliveau C."/>
            <person name="Gagne P."/>
            <person name="Picq S."/>
            <person name="Vernygora O."/>
            <person name="Keeling C.I."/>
            <person name="Pinkney K."/>
            <person name="Doucet D."/>
            <person name="Wen F."/>
            <person name="Johnston J.S."/>
            <person name="Maaroufi H."/>
            <person name="Boyle B."/>
            <person name="Laroche J."/>
            <person name="Dewar K."/>
            <person name="Juretic N."/>
            <person name="Blackburn G."/>
            <person name="Nisole A."/>
            <person name="Brunet B."/>
            <person name="Brandao M."/>
            <person name="Lumley L."/>
            <person name="Duan J."/>
            <person name="Quan G."/>
            <person name="Lucarotti C.J."/>
            <person name="Roe A.D."/>
            <person name="Sperling F.A.H."/>
            <person name="Levesque R.C."/>
            <person name="Cusson M."/>
        </authorList>
    </citation>
    <scope>NUCLEOTIDE SEQUENCE [LARGE SCALE GENOMIC DNA]</scope>
    <source>
        <strain evidence="1">Glfc:IPQL:Cfum</strain>
    </source>
</reference>
<evidence type="ECO:0000313" key="1">
    <source>
        <dbReference type="EMBL" id="KAI8433864.1"/>
    </source>
</evidence>
<organism evidence="1 2">
    <name type="scientific">Choristoneura fumiferana</name>
    <name type="common">Spruce budworm moth</name>
    <name type="synonym">Archips fumiferana</name>
    <dbReference type="NCBI Taxonomy" id="7141"/>
    <lineage>
        <taxon>Eukaryota</taxon>
        <taxon>Metazoa</taxon>
        <taxon>Ecdysozoa</taxon>
        <taxon>Arthropoda</taxon>
        <taxon>Hexapoda</taxon>
        <taxon>Insecta</taxon>
        <taxon>Pterygota</taxon>
        <taxon>Neoptera</taxon>
        <taxon>Endopterygota</taxon>
        <taxon>Lepidoptera</taxon>
        <taxon>Glossata</taxon>
        <taxon>Ditrysia</taxon>
        <taxon>Tortricoidea</taxon>
        <taxon>Tortricidae</taxon>
        <taxon>Tortricinae</taxon>
        <taxon>Choristoneura</taxon>
    </lineage>
</organism>
<comment type="caution">
    <text evidence="1">The sequence shown here is derived from an EMBL/GenBank/DDBJ whole genome shotgun (WGS) entry which is preliminary data.</text>
</comment>
<evidence type="ECO:0000313" key="2">
    <source>
        <dbReference type="Proteomes" id="UP001064048"/>
    </source>
</evidence>